<evidence type="ECO:0000313" key="5">
    <source>
        <dbReference type="Proteomes" id="UP000033428"/>
    </source>
</evidence>
<name>A0A0F0CL92_9BACT</name>
<dbReference type="SUPFAM" id="SSF109604">
    <property type="entry name" value="HD-domain/PDEase-like"/>
    <property type="match status" value="1"/>
</dbReference>
<dbReference type="FunFam" id="1.10.3210.10:FF:000024">
    <property type="entry name" value="Deoxyguanosinetriphosphate triphosphohydrolase-like protein"/>
    <property type="match status" value="1"/>
</dbReference>
<dbReference type="HAMAP" id="MF_01212">
    <property type="entry name" value="dGTPase_type2"/>
    <property type="match status" value="1"/>
</dbReference>
<keyword evidence="5" id="KW-1185">Reference proteome</keyword>
<dbReference type="EMBL" id="JYNY01000403">
    <property type="protein sequence ID" value="KJJ84108.1"/>
    <property type="molecule type" value="Genomic_DNA"/>
</dbReference>
<sequence>MENYRKKIEEREHSWLAPYAMKSGESLGRTHEEPEHPYRSKYQRDKDRIVYSTAFRRLEYKTQVFVNHEGDYYRTRLTHTLEVAQIARTLARALCLNEDLVEAIALAHDLGHTPFGHAGEEALGELMNEHGGFDHNSHGLRVVDLLEERYHAFKGLNLTHEVRRGIIKHSTPFDEKRTKGVDIPGPWLLEIQIVDIADEIAYDNHDLDDGLKSGLLLENSLSGIELWDEAVNYVNSICKTSDTEIKRFQIIRHLINIQVSDVINSTLERINLFKIKSLKDLDSLKERMVNFSAEMKQKRIPLRNVLINKLYKHSRVARMSYKAVKFLKDLFQVYLNNPELLPPNALERINEKGKHQTICDYIAGMTDRYALDQYKKLFVPYERV</sequence>
<organism evidence="4 5">
    <name type="scientific">Candidatus Omnitrophus magneticus</name>
    <dbReference type="NCBI Taxonomy" id="1609969"/>
    <lineage>
        <taxon>Bacteria</taxon>
        <taxon>Pseudomonadati</taxon>
        <taxon>Candidatus Omnitrophota</taxon>
        <taxon>Candidatus Omnitrophus</taxon>
    </lineage>
</organism>
<dbReference type="InterPro" id="IPR023023">
    <property type="entry name" value="dNTPase_2"/>
</dbReference>
<dbReference type="Pfam" id="PF13286">
    <property type="entry name" value="HD_assoc"/>
    <property type="match status" value="1"/>
</dbReference>
<protein>
    <recommendedName>
        <fullName evidence="2">Deoxyguanosinetriphosphate triphosphohydrolase-like protein</fullName>
    </recommendedName>
</protein>
<dbReference type="InterPro" id="IPR051094">
    <property type="entry name" value="Diverse_Catalytic_Enzymes"/>
</dbReference>
<gene>
    <name evidence="4" type="ORF">OMAG_002025</name>
</gene>
<accession>A0A0F0CL92</accession>
<dbReference type="GO" id="GO:0016793">
    <property type="term" value="F:triphosphoric monoester hydrolase activity"/>
    <property type="evidence" value="ECO:0007669"/>
    <property type="project" value="InterPro"/>
</dbReference>
<dbReference type="NCBIfam" id="NF002326">
    <property type="entry name" value="PRK01286.1-1"/>
    <property type="match status" value="1"/>
</dbReference>
<dbReference type="PATRIC" id="fig|1609969.3.peg.2155"/>
<dbReference type="CDD" id="cd00077">
    <property type="entry name" value="HDc"/>
    <property type="match status" value="1"/>
</dbReference>
<dbReference type="InterPro" id="IPR026875">
    <property type="entry name" value="PHydrolase_assoc_dom"/>
</dbReference>
<dbReference type="Pfam" id="PF01966">
    <property type="entry name" value="HD"/>
    <property type="match status" value="1"/>
</dbReference>
<proteinExistence type="inferred from homology"/>
<reference evidence="4 5" key="1">
    <citation type="submission" date="2015-02" db="EMBL/GenBank/DDBJ databases">
        <title>Single-cell genomics of uncultivated deep-branching MTB reveals a conserved set of magnetosome genes.</title>
        <authorList>
            <person name="Kolinko S."/>
            <person name="Richter M."/>
            <person name="Glockner F.O."/>
            <person name="Brachmann A."/>
            <person name="Schuler D."/>
        </authorList>
    </citation>
    <scope>NUCLEOTIDE SEQUENCE [LARGE SCALE GENOMIC DNA]</scope>
    <source>
        <strain evidence="4">SKK-01</strain>
    </source>
</reference>
<evidence type="ECO:0000256" key="1">
    <source>
        <dbReference type="ARBA" id="ARBA00022801"/>
    </source>
</evidence>
<feature type="domain" description="HD" evidence="3">
    <location>
        <begin position="76"/>
        <end position="203"/>
    </location>
</feature>
<dbReference type="Gene3D" id="1.10.3210.10">
    <property type="entry name" value="Hypothetical protein af1432"/>
    <property type="match status" value="1"/>
</dbReference>
<evidence type="ECO:0000313" key="4">
    <source>
        <dbReference type="EMBL" id="KJJ84108.1"/>
    </source>
</evidence>
<evidence type="ECO:0000256" key="2">
    <source>
        <dbReference type="HAMAP-Rule" id="MF_01212"/>
    </source>
</evidence>
<comment type="similarity">
    <text evidence="2">Belongs to the dGTPase family. Type 2 subfamily.</text>
</comment>
<dbReference type="PANTHER" id="PTHR35795">
    <property type="entry name" value="SLR1885 PROTEIN"/>
    <property type="match status" value="1"/>
</dbReference>
<dbReference type="Proteomes" id="UP000033428">
    <property type="component" value="Unassembled WGS sequence"/>
</dbReference>
<dbReference type="AlphaFoldDB" id="A0A0F0CL92"/>
<dbReference type="InterPro" id="IPR006674">
    <property type="entry name" value="HD_domain"/>
</dbReference>
<comment type="caution">
    <text evidence="4">The sequence shown here is derived from an EMBL/GenBank/DDBJ whole genome shotgun (WGS) entry which is preliminary data.</text>
</comment>
<dbReference type="InterPro" id="IPR006261">
    <property type="entry name" value="dGTPase"/>
</dbReference>
<dbReference type="PANTHER" id="PTHR35795:SF1">
    <property type="entry name" value="BIS(5'-NUCLEOSYL)-TETRAPHOSPHATASE, SYMMETRICAL"/>
    <property type="match status" value="1"/>
</dbReference>
<dbReference type="NCBIfam" id="TIGR01353">
    <property type="entry name" value="dGTP_triPase"/>
    <property type="match status" value="1"/>
</dbReference>
<evidence type="ECO:0000259" key="3">
    <source>
        <dbReference type="PROSITE" id="PS51831"/>
    </source>
</evidence>
<dbReference type="SMART" id="SM00471">
    <property type="entry name" value="HDc"/>
    <property type="match status" value="1"/>
</dbReference>
<keyword evidence="1 2" id="KW-0378">Hydrolase</keyword>
<dbReference type="InterPro" id="IPR003607">
    <property type="entry name" value="HD/PDEase_dom"/>
</dbReference>
<dbReference type="PROSITE" id="PS51831">
    <property type="entry name" value="HD"/>
    <property type="match status" value="1"/>
</dbReference>